<feature type="non-terminal residue" evidence="1">
    <location>
        <position position="79"/>
    </location>
</feature>
<reference evidence="1 2" key="1">
    <citation type="submission" date="2020-02" db="EMBL/GenBank/DDBJ databases">
        <authorList>
            <person name="Ferguson B K."/>
        </authorList>
    </citation>
    <scope>NUCLEOTIDE SEQUENCE [LARGE SCALE GENOMIC DNA]</scope>
</reference>
<evidence type="ECO:0000313" key="2">
    <source>
        <dbReference type="Proteomes" id="UP000479000"/>
    </source>
</evidence>
<proteinExistence type="predicted"/>
<keyword evidence="2" id="KW-1185">Reference proteome</keyword>
<evidence type="ECO:0000313" key="1">
    <source>
        <dbReference type="EMBL" id="CAB0020045.1"/>
    </source>
</evidence>
<dbReference type="AlphaFoldDB" id="A0A6H5HPW1"/>
<dbReference type="Proteomes" id="UP000479000">
    <property type="component" value="Unassembled WGS sequence"/>
</dbReference>
<protein>
    <submittedName>
        <fullName evidence="1">Uncharacterized protein</fullName>
    </submittedName>
</protein>
<sequence>MIFHSECGSGDRVGDAGHHLPPSFSLKDVSLRFHAFLRKFERKWEKEYNEGYYGALGSIADRQRLMDVLPQLEANIIGQ</sequence>
<accession>A0A6H5HPW1</accession>
<dbReference type="EMBL" id="CADCXU010034864">
    <property type="protein sequence ID" value="CAB0020045.1"/>
    <property type="molecule type" value="Genomic_DNA"/>
</dbReference>
<organism evidence="1 2">
    <name type="scientific">Nesidiocoris tenuis</name>
    <dbReference type="NCBI Taxonomy" id="355587"/>
    <lineage>
        <taxon>Eukaryota</taxon>
        <taxon>Metazoa</taxon>
        <taxon>Ecdysozoa</taxon>
        <taxon>Arthropoda</taxon>
        <taxon>Hexapoda</taxon>
        <taxon>Insecta</taxon>
        <taxon>Pterygota</taxon>
        <taxon>Neoptera</taxon>
        <taxon>Paraneoptera</taxon>
        <taxon>Hemiptera</taxon>
        <taxon>Heteroptera</taxon>
        <taxon>Panheteroptera</taxon>
        <taxon>Cimicomorpha</taxon>
        <taxon>Miridae</taxon>
        <taxon>Dicyphina</taxon>
        <taxon>Nesidiocoris</taxon>
    </lineage>
</organism>
<gene>
    <name evidence="1" type="ORF">NTEN_LOCUS23659</name>
</gene>
<name>A0A6H5HPW1_9HEMI</name>